<name>A0ABR0S6R3_9HYPO</name>
<comment type="caution">
    <text evidence="5">The sequence shown here is derived from an EMBL/GenBank/DDBJ whole genome shotgun (WGS) entry which is preliminary data.</text>
</comment>
<comment type="similarity">
    <text evidence="1">Belongs to the methyltransferase superfamily.</text>
</comment>
<protein>
    <submittedName>
        <fullName evidence="5">Methyltransferase gedG-like protein</fullName>
    </submittedName>
</protein>
<feature type="domain" description="Methyltransferase type 11" evidence="4">
    <location>
        <begin position="65"/>
        <end position="152"/>
    </location>
</feature>
<evidence type="ECO:0000256" key="2">
    <source>
        <dbReference type="ARBA" id="ARBA00022603"/>
    </source>
</evidence>
<dbReference type="InterPro" id="IPR013216">
    <property type="entry name" value="Methyltransf_11"/>
</dbReference>
<keyword evidence="3" id="KW-0808">Transferase</keyword>
<organism evidence="5 6">
    <name type="scientific">Cladobotryum mycophilum</name>
    <dbReference type="NCBI Taxonomy" id="491253"/>
    <lineage>
        <taxon>Eukaryota</taxon>
        <taxon>Fungi</taxon>
        <taxon>Dikarya</taxon>
        <taxon>Ascomycota</taxon>
        <taxon>Pezizomycotina</taxon>
        <taxon>Sordariomycetes</taxon>
        <taxon>Hypocreomycetidae</taxon>
        <taxon>Hypocreales</taxon>
        <taxon>Hypocreaceae</taxon>
        <taxon>Cladobotryum</taxon>
    </lineage>
</organism>
<dbReference type="Gene3D" id="3.40.50.150">
    <property type="entry name" value="Vaccinia Virus protein VP39"/>
    <property type="match status" value="1"/>
</dbReference>
<dbReference type="SUPFAM" id="SSF53335">
    <property type="entry name" value="S-adenosyl-L-methionine-dependent methyltransferases"/>
    <property type="match status" value="1"/>
</dbReference>
<dbReference type="Proteomes" id="UP001338125">
    <property type="component" value="Unassembled WGS sequence"/>
</dbReference>
<keyword evidence="6" id="KW-1185">Reference proteome</keyword>
<dbReference type="InterPro" id="IPR029063">
    <property type="entry name" value="SAM-dependent_MTases_sf"/>
</dbReference>
<dbReference type="PANTHER" id="PTHR44942">
    <property type="entry name" value="METHYLTRANSF_11 DOMAIN-CONTAINING PROTEIN"/>
    <property type="match status" value="1"/>
</dbReference>
<dbReference type="Pfam" id="PF08241">
    <property type="entry name" value="Methyltransf_11"/>
    <property type="match status" value="1"/>
</dbReference>
<evidence type="ECO:0000313" key="6">
    <source>
        <dbReference type="Proteomes" id="UP001338125"/>
    </source>
</evidence>
<evidence type="ECO:0000256" key="3">
    <source>
        <dbReference type="ARBA" id="ARBA00022679"/>
    </source>
</evidence>
<evidence type="ECO:0000313" key="5">
    <source>
        <dbReference type="EMBL" id="KAK5987849.1"/>
    </source>
</evidence>
<dbReference type="PANTHER" id="PTHR44942:SF4">
    <property type="entry name" value="METHYLTRANSFERASE TYPE 11 DOMAIN-CONTAINING PROTEIN"/>
    <property type="match status" value="1"/>
</dbReference>
<evidence type="ECO:0000259" key="4">
    <source>
        <dbReference type="Pfam" id="PF08241"/>
    </source>
</evidence>
<keyword evidence="2" id="KW-0489">Methyltransferase</keyword>
<proteinExistence type="inferred from homology"/>
<evidence type="ECO:0000256" key="1">
    <source>
        <dbReference type="ARBA" id="ARBA00008361"/>
    </source>
</evidence>
<dbReference type="EMBL" id="JAVFKD010000016">
    <property type="protein sequence ID" value="KAK5987849.1"/>
    <property type="molecule type" value="Genomic_DNA"/>
</dbReference>
<reference evidence="5 6" key="1">
    <citation type="submission" date="2024-01" db="EMBL/GenBank/DDBJ databases">
        <title>Complete genome of Cladobotryum mycophilum ATHUM6906.</title>
        <authorList>
            <person name="Christinaki A.C."/>
            <person name="Myridakis A.I."/>
            <person name="Kouvelis V.N."/>
        </authorList>
    </citation>
    <scope>NUCLEOTIDE SEQUENCE [LARGE SCALE GENOMIC DNA]</scope>
    <source>
        <strain evidence="5 6">ATHUM6906</strain>
    </source>
</reference>
<sequence>MADTNNGPSNVAYTLEDIKYPFTIQGLDWANYDTYRPKYPPSMWETWLKHHKFHGGLMDAVHDIGAGLAAKELSTFFSHVFVSDPGENNIAAARQLLTPAAKFTFCQKPAEVPWLEDSSVDFSSICMAAHWMNSETSLRNVARSLRPGGTLAMCAYSFMLNFPDSQRLEKLWSDAVKTAIGGFIDNGDIGLDEMRGMRKFMVGLDGTAIPDHLFTHVLRLQINIRSDKIKPFCFVPDGQFELHASQIKASEKVQHMDDRGWRTETDVDWLKGYLASSNMPFGDKTWNTPSWREFERIISEDFMGKIVVEWPVAMILATRKG</sequence>
<dbReference type="InterPro" id="IPR051052">
    <property type="entry name" value="Diverse_substrate_MTase"/>
</dbReference>
<gene>
    <name evidence="5" type="ORF">PT974_11983</name>
</gene>
<accession>A0ABR0S6R3</accession>